<dbReference type="GO" id="GO:0003988">
    <property type="term" value="F:acetyl-CoA C-acyltransferase activity"/>
    <property type="evidence" value="ECO:0007669"/>
    <property type="project" value="UniProtKB-ARBA"/>
</dbReference>
<dbReference type="Pfam" id="PF00108">
    <property type="entry name" value="Thiolase_N"/>
    <property type="match status" value="1"/>
</dbReference>
<keyword evidence="6" id="KW-1185">Reference proteome</keyword>
<dbReference type="SUPFAM" id="SSF53901">
    <property type="entry name" value="Thiolase-like"/>
    <property type="match status" value="2"/>
</dbReference>
<evidence type="ECO:0000313" key="3">
    <source>
        <dbReference type="EMBL" id="POP51889.1"/>
    </source>
</evidence>
<protein>
    <submittedName>
        <fullName evidence="3">DitF protein</fullName>
    </submittedName>
    <submittedName>
        <fullName evidence="4">Thiolase family protein</fullName>
    </submittedName>
</protein>
<organism evidence="3 5">
    <name type="scientific">Zhongshania marina</name>
    <dbReference type="NCBI Taxonomy" id="2304603"/>
    <lineage>
        <taxon>Bacteria</taxon>
        <taxon>Pseudomonadati</taxon>
        <taxon>Pseudomonadota</taxon>
        <taxon>Gammaproteobacteria</taxon>
        <taxon>Cellvibrionales</taxon>
        <taxon>Spongiibacteraceae</taxon>
        <taxon>Zhongshania</taxon>
    </lineage>
</organism>
<dbReference type="EMBL" id="RHGB01000006">
    <property type="protein sequence ID" value="RNL65593.1"/>
    <property type="molecule type" value="Genomic_DNA"/>
</dbReference>
<dbReference type="CDD" id="cd00829">
    <property type="entry name" value="SCP-x_thiolase"/>
    <property type="match status" value="1"/>
</dbReference>
<dbReference type="PANTHER" id="PTHR42870:SF1">
    <property type="entry name" value="NON-SPECIFIC LIPID-TRANSFER PROTEIN-LIKE 2"/>
    <property type="match status" value="1"/>
</dbReference>
<evidence type="ECO:0000313" key="5">
    <source>
        <dbReference type="Proteomes" id="UP000237222"/>
    </source>
</evidence>
<evidence type="ECO:0000313" key="4">
    <source>
        <dbReference type="EMBL" id="RNL65593.1"/>
    </source>
</evidence>
<comment type="caution">
    <text evidence="3">The sequence shown here is derived from an EMBL/GenBank/DDBJ whole genome shotgun (WGS) entry which is preliminary data.</text>
</comment>
<proteinExistence type="predicted"/>
<dbReference type="Proteomes" id="UP000274695">
    <property type="component" value="Unassembled WGS sequence"/>
</dbReference>
<dbReference type="InterPro" id="IPR016039">
    <property type="entry name" value="Thiolase-like"/>
</dbReference>
<dbReference type="InterPro" id="IPR020616">
    <property type="entry name" value="Thiolase_N"/>
</dbReference>
<dbReference type="PIRSF" id="PIRSF000429">
    <property type="entry name" value="Ac-CoA_Ac_transf"/>
    <property type="match status" value="1"/>
</dbReference>
<sequence length="396" mass="42662">MANIFSEKQCVISGIGQSEIGRRLPRNGLQLTVDAVKQALDDAGLSRSDIDGVSSWPGQMQHAAPGFSPVSITDLREAMDLKLSWYNAGIESTQMSAIINACMAVASGQARHVICFRTMTEASSMAKGTRSSVQGTGSQRISGPFQWQLPFGAFSASSWVAMVASRYMHEFGATREQLGQIAVNARSNAMLNERAVYRDPLSLDDYLASRMISDPLCLYDCDVPIDGSTVIIISHKDCAADLKSKAIHIEAIGGPLYGRDSWDQQDDLTRFGAEDAGKMLWSRTDFKPKDVDFAELYDGFSFLTLLWLEGLGFCGRGEAAAFVEGGQRIARDGELPLASHGGQLSAGRTHGLGYFHEAVKQLRGEAGNHQLSGERKLAVVSNGGGNLSGAALLRSD</sequence>
<reference evidence="3 5" key="1">
    <citation type="submission" date="2018-01" db="EMBL/GenBank/DDBJ databases">
        <authorList>
            <person name="Yu X.-D."/>
        </authorList>
    </citation>
    <scope>NUCLEOTIDE SEQUENCE [LARGE SCALE GENOMIC DNA]</scope>
    <source>
        <strain evidence="3 5">ZX-21</strain>
    </source>
</reference>
<accession>A0A2S4HD86</accession>
<dbReference type="InterPro" id="IPR055140">
    <property type="entry name" value="Thiolase_C_2"/>
</dbReference>
<dbReference type="Proteomes" id="UP000237222">
    <property type="component" value="Unassembled WGS sequence"/>
</dbReference>
<dbReference type="Gene3D" id="3.40.47.10">
    <property type="match status" value="1"/>
</dbReference>
<dbReference type="InterPro" id="IPR002155">
    <property type="entry name" value="Thiolase"/>
</dbReference>
<dbReference type="RefSeq" id="WP_103685248.1">
    <property type="nucleotide sequence ID" value="NZ_PQGG01000033.1"/>
</dbReference>
<evidence type="ECO:0000259" key="2">
    <source>
        <dbReference type="Pfam" id="PF22691"/>
    </source>
</evidence>
<dbReference type="AlphaFoldDB" id="A0A2S4HD86"/>
<dbReference type="PANTHER" id="PTHR42870">
    <property type="entry name" value="ACETYL-COA C-ACETYLTRANSFERASE"/>
    <property type="match status" value="1"/>
</dbReference>
<feature type="domain" description="Thiolase C-terminal" evidence="2">
    <location>
        <begin position="262"/>
        <end position="390"/>
    </location>
</feature>
<evidence type="ECO:0000313" key="6">
    <source>
        <dbReference type="Proteomes" id="UP000274695"/>
    </source>
</evidence>
<dbReference type="Pfam" id="PF22691">
    <property type="entry name" value="Thiolase_C_1"/>
    <property type="match status" value="1"/>
</dbReference>
<feature type="domain" description="Thiolase N-terminal" evidence="1">
    <location>
        <begin position="30"/>
        <end position="195"/>
    </location>
</feature>
<name>A0A2S4HD86_9GAMM</name>
<dbReference type="EMBL" id="PQGG01000033">
    <property type="protein sequence ID" value="POP51889.1"/>
    <property type="molecule type" value="Genomic_DNA"/>
</dbReference>
<dbReference type="OrthoDB" id="7053663at2"/>
<gene>
    <name evidence="3" type="ORF">C0068_14745</name>
    <name evidence="4" type="ORF">D0911_06970</name>
</gene>
<reference evidence="4 6" key="2">
    <citation type="submission" date="2018-10" db="EMBL/GenBank/DDBJ databases">
        <title>Draft genome sequence of Zhongshania sp. DSW25-10.</title>
        <authorList>
            <person name="Oh J."/>
        </authorList>
    </citation>
    <scope>NUCLEOTIDE SEQUENCE [LARGE SCALE GENOMIC DNA]</scope>
    <source>
        <strain evidence="4 6">DSW25-10</strain>
    </source>
</reference>
<evidence type="ECO:0000259" key="1">
    <source>
        <dbReference type="Pfam" id="PF00108"/>
    </source>
</evidence>